<feature type="compositionally biased region" description="Basic and acidic residues" evidence="1">
    <location>
        <begin position="52"/>
        <end position="73"/>
    </location>
</feature>
<evidence type="ECO:0000313" key="3">
    <source>
        <dbReference type="Proteomes" id="UP001221898"/>
    </source>
</evidence>
<dbReference type="AlphaFoldDB" id="A0AAD7WLP7"/>
<name>A0AAD7WLP7_9TELE</name>
<comment type="caution">
    <text evidence="2">The sequence shown here is derived from an EMBL/GenBank/DDBJ whole genome shotgun (WGS) entry which is preliminary data.</text>
</comment>
<organism evidence="2 3">
    <name type="scientific">Aldrovandia affinis</name>
    <dbReference type="NCBI Taxonomy" id="143900"/>
    <lineage>
        <taxon>Eukaryota</taxon>
        <taxon>Metazoa</taxon>
        <taxon>Chordata</taxon>
        <taxon>Craniata</taxon>
        <taxon>Vertebrata</taxon>
        <taxon>Euteleostomi</taxon>
        <taxon>Actinopterygii</taxon>
        <taxon>Neopterygii</taxon>
        <taxon>Teleostei</taxon>
        <taxon>Notacanthiformes</taxon>
        <taxon>Halosauridae</taxon>
        <taxon>Aldrovandia</taxon>
    </lineage>
</organism>
<evidence type="ECO:0000256" key="1">
    <source>
        <dbReference type="SAM" id="MobiDB-lite"/>
    </source>
</evidence>
<gene>
    <name evidence="2" type="ORF">AAFF_G00385560</name>
</gene>
<dbReference type="EMBL" id="JAINUG010000071">
    <property type="protein sequence ID" value="KAJ8401325.1"/>
    <property type="molecule type" value="Genomic_DNA"/>
</dbReference>
<accession>A0AAD7WLP7</accession>
<keyword evidence="3" id="KW-1185">Reference proteome</keyword>
<reference evidence="2" key="1">
    <citation type="journal article" date="2023" name="Science">
        <title>Genome structures resolve the early diversification of teleost fishes.</title>
        <authorList>
            <person name="Parey E."/>
            <person name="Louis A."/>
            <person name="Montfort J."/>
            <person name="Bouchez O."/>
            <person name="Roques C."/>
            <person name="Iampietro C."/>
            <person name="Lluch J."/>
            <person name="Castinel A."/>
            <person name="Donnadieu C."/>
            <person name="Desvignes T."/>
            <person name="Floi Bucao C."/>
            <person name="Jouanno E."/>
            <person name="Wen M."/>
            <person name="Mejri S."/>
            <person name="Dirks R."/>
            <person name="Jansen H."/>
            <person name="Henkel C."/>
            <person name="Chen W.J."/>
            <person name="Zahm M."/>
            <person name="Cabau C."/>
            <person name="Klopp C."/>
            <person name="Thompson A.W."/>
            <person name="Robinson-Rechavi M."/>
            <person name="Braasch I."/>
            <person name="Lecointre G."/>
            <person name="Bobe J."/>
            <person name="Postlethwait J.H."/>
            <person name="Berthelot C."/>
            <person name="Roest Crollius H."/>
            <person name="Guiguen Y."/>
        </authorList>
    </citation>
    <scope>NUCLEOTIDE SEQUENCE</scope>
    <source>
        <strain evidence="2">NC1722</strain>
    </source>
</reference>
<sequence>MTPRAQRSSVRLPRASLLRGGCRARWVVVDLTGAPVRTKRRRERHGSQRLRSSPDKDAPRQLGGFDKRPLGVKRERKPYSISKRFAKGNGFTSGARAQNKMWPVF</sequence>
<feature type="region of interest" description="Disordered" evidence="1">
    <location>
        <begin position="34"/>
        <end position="105"/>
    </location>
</feature>
<evidence type="ECO:0000313" key="2">
    <source>
        <dbReference type="EMBL" id="KAJ8401325.1"/>
    </source>
</evidence>
<protein>
    <submittedName>
        <fullName evidence="2">Uncharacterized protein</fullName>
    </submittedName>
</protein>
<feature type="compositionally biased region" description="Basic residues" evidence="1">
    <location>
        <begin position="37"/>
        <end position="48"/>
    </location>
</feature>
<proteinExistence type="predicted"/>
<dbReference type="Proteomes" id="UP001221898">
    <property type="component" value="Unassembled WGS sequence"/>
</dbReference>